<dbReference type="PIRSF" id="PIRSF001435">
    <property type="entry name" value="Nth"/>
    <property type="match status" value="1"/>
</dbReference>
<gene>
    <name evidence="11" type="ORF">DHL47_10600</name>
</gene>
<evidence type="ECO:0000259" key="10">
    <source>
        <dbReference type="SMART" id="SM00478"/>
    </source>
</evidence>
<feature type="domain" description="HhH-GPD" evidence="10">
    <location>
        <begin position="37"/>
        <end position="193"/>
    </location>
</feature>
<dbReference type="EMBL" id="QFAY01000023">
    <property type="protein sequence ID" value="MBP2621755.1"/>
    <property type="molecule type" value="Genomic_DNA"/>
</dbReference>
<dbReference type="InterPro" id="IPR011257">
    <property type="entry name" value="DNA_glycosylase"/>
</dbReference>
<evidence type="ECO:0000313" key="12">
    <source>
        <dbReference type="Proteomes" id="UP001519349"/>
    </source>
</evidence>
<organism evidence="11 12">
    <name type="scientific">Streptococcus panodentis</name>
    <dbReference type="NCBI Taxonomy" id="1581472"/>
    <lineage>
        <taxon>Bacteria</taxon>
        <taxon>Bacillati</taxon>
        <taxon>Bacillota</taxon>
        <taxon>Bacilli</taxon>
        <taxon>Lactobacillales</taxon>
        <taxon>Streptococcaceae</taxon>
        <taxon>Streptococcus</taxon>
    </lineage>
</organism>
<keyword evidence="3" id="KW-0479">Metal-binding</keyword>
<dbReference type="Pfam" id="PF00633">
    <property type="entry name" value="HHH"/>
    <property type="match status" value="1"/>
</dbReference>
<dbReference type="InterPro" id="IPR023170">
    <property type="entry name" value="HhH_base_excis_C"/>
</dbReference>
<comment type="similarity">
    <text evidence="1">Belongs to the Nth/MutY family.</text>
</comment>
<sequence>MTDQKLVDVLNRLVAHYGHQDWWQEKNIVGDLLSMVLIQRTTERNAKLALQNLADCLDLQQLADLPLEELQEAIRPAGFCKQKSQTIKNLVGWLLPYEDRMEELHSRTTEALRQELLAIKGIGPETADVILLYIFKRKVFVADEYSRRLFQRLGLGEFPAYEDLRQAWGHLAQYESQKQCREWHAAIDVHGKAYRLAKGKLDETWLLS</sequence>
<keyword evidence="5" id="KW-0378">Hydrolase</keyword>
<dbReference type="PANTHER" id="PTHR10359">
    <property type="entry name" value="A/G-SPECIFIC ADENINE GLYCOSYLASE/ENDONUCLEASE III"/>
    <property type="match status" value="1"/>
</dbReference>
<dbReference type="CDD" id="cd00056">
    <property type="entry name" value="ENDO3c"/>
    <property type="match status" value="1"/>
</dbReference>
<keyword evidence="7" id="KW-0411">Iron-sulfur</keyword>
<dbReference type="Proteomes" id="UP001519349">
    <property type="component" value="Unassembled WGS sequence"/>
</dbReference>
<keyword evidence="8" id="KW-0234">DNA repair</keyword>
<dbReference type="SUPFAM" id="SSF48150">
    <property type="entry name" value="DNA-glycosylase"/>
    <property type="match status" value="1"/>
</dbReference>
<evidence type="ECO:0000256" key="9">
    <source>
        <dbReference type="ARBA" id="ARBA00023295"/>
    </source>
</evidence>
<dbReference type="InterPro" id="IPR000445">
    <property type="entry name" value="HhH_motif"/>
</dbReference>
<dbReference type="RefSeq" id="WP_209551809.1">
    <property type="nucleotide sequence ID" value="NZ_QFAY01000023.1"/>
</dbReference>
<dbReference type="InterPro" id="IPR003265">
    <property type="entry name" value="HhH-GPD_domain"/>
</dbReference>
<protein>
    <submittedName>
        <fullName evidence="11">DNA repair protein</fullName>
    </submittedName>
</protein>
<proteinExistence type="inferred from homology"/>
<evidence type="ECO:0000256" key="5">
    <source>
        <dbReference type="ARBA" id="ARBA00022801"/>
    </source>
</evidence>
<evidence type="ECO:0000256" key="1">
    <source>
        <dbReference type="ARBA" id="ARBA00008343"/>
    </source>
</evidence>
<dbReference type="SMART" id="SM00478">
    <property type="entry name" value="ENDO3c"/>
    <property type="match status" value="1"/>
</dbReference>
<dbReference type="Pfam" id="PF00730">
    <property type="entry name" value="HhH-GPD"/>
    <property type="match status" value="1"/>
</dbReference>
<evidence type="ECO:0000256" key="7">
    <source>
        <dbReference type="ARBA" id="ARBA00023014"/>
    </source>
</evidence>
<evidence type="ECO:0000256" key="2">
    <source>
        <dbReference type="ARBA" id="ARBA00022485"/>
    </source>
</evidence>
<name>A0ABS5AZ08_9STRE</name>
<accession>A0ABS5AZ08</accession>
<keyword evidence="9" id="KW-0326">Glycosidase</keyword>
<evidence type="ECO:0000256" key="3">
    <source>
        <dbReference type="ARBA" id="ARBA00022723"/>
    </source>
</evidence>
<keyword evidence="12" id="KW-1185">Reference proteome</keyword>
<dbReference type="Gene3D" id="1.10.1670.10">
    <property type="entry name" value="Helix-hairpin-Helix base-excision DNA repair enzymes (C-terminal)"/>
    <property type="match status" value="1"/>
</dbReference>
<dbReference type="PANTHER" id="PTHR10359:SF19">
    <property type="entry name" value="DNA REPAIR GLYCOSYLASE MJ1434-RELATED"/>
    <property type="match status" value="1"/>
</dbReference>
<comment type="caution">
    <text evidence="11">The sequence shown here is derived from an EMBL/GenBank/DDBJ whole genome shotgun (WGS) entry which is preliminary data.</text>
</comment>
<keyword evidence="6" id="KW-0408">Iron</keyword>
<keyword evidence="2" id="KW-0004">4Fe-4S</keyword>
<evidence type="ECO:0000256" key="8">
    <source>
        <dbReference type="ARBA" id="ARBA00023204"/>
    </source>
</evidence>
<evidence type="ECO:0000256" key="6">
    <source>
        <dbReference type="ARBA" id="ARBA00023004"/>
    </source>
</evidence>
<evidence type="ECO:0000313" key="11">
    <source>
        <dbReference type="EMBL" id="MBP2621755.1"/>
    </source>
</evidence>
<reference evidence="11 12" key="1">
    <citation type="submission" date="2018-05" db="EMBL/GenBank/DDBJ databases">
        <title>Draft genome sequence of Streptococcus panodentis CCUG 70867T.</title>
        <authorList>
            <person name="Salva-Serra F."/>
            <person name="Mendez V."/>
            <person name="Jaen-Luchoro D."/>
            <person name="Gonzales-Siles L."/>
            <person name="Karlsson R."/>
            <person name="Engstrom-Jakobsson H."/>
            <person name="Busquets A."/>
            <person name="Gomila M."/>
            <person name="Pineiro-Iglesias B."/>
            <person name="Bennasar-Figueras A."/>
            <person name="Seeger M."/>
            <person name="Moore E."/>
        </authorList>
    </citation>
    <scope>NUCLEOTIDE SEQUENCE [LARGE SCALE GENOMIC DNA]</scope>
    <source>
        <strain evidence="11 12">CCUG 70867</strain>
    </source>
</reference>
<keyword evidence="4" id="KW-0227">DNA damage</keyword>
<dbReference type="Gene3D" id="1.10.340.30">
    <property type="entry name" value="Hypothetical protein, domain 2"/>
    <property type="match status" value="1"/>
</dbReference>
<evidence type="ECO:0000256" key="4">
    <source>
        <dbReference type="ARBA" id="ARBA00022763"/>
    </source>
</evidence>